<dbReference type="GO" id="GO:0002935">
    <property type="term" value="F:tRNA (adenine(37)-C2)-methyltransferase activity"/>
    <property type="evidence" value="ECO:0007669"/>
    <property type="project" value="UniProtKB-UniRule"/>
</dbReference>
<dbReference type="InterPro" id="IPR058240">
    <property type="entry name" value="rSAM_sf"/>
</dbReference>
<feature type="active site" description="Proton acceptor" evidence="13">
    <location>
        <position position="129"/>
    </location>
</feature>
<dbReference type="PROSITE" id="PS51918">
    <property type="entry name" value="RADICAL_SAM"/>
    <property type="match status" value="1"/>
</dbReference>
<reference evidence="15 16" key="1">
    <citation type="submission" date="2019-03" db="EMBL/GenBank/DDBJ databases">
        <title>Genomic Encyclopedia of Type Strains, Phase IV (KMG-IV): sequencing the most valuable type-strain genomes for metagenomic binning, comparative biology and taxonomic classification.</title>
        <authorList>
            <person name="Goeker M."/>
        </authorList>
    </citation>
    <scope>NUCLEOTIDE SEQUENCE [LARGE SCALE GENOMIC DNA]</scope>
    <source>
        <strain evidence="15 16">LX-B</strain>
    </source>
</reference>
<feature type="binding site" evidence="13">
    <location>
        <position position="327"/>
    </location>
    <ligand>
        <name>S-adenosyl-L-methionine</name>
        <dbReference type="ChEBI" id="CHEBI:59789"/>
    </ligand>
</feature>
<dbReference type="InterPro" id="IPR040072">
    <property type="entry name" value="Methyltransferase_A"/>
</dbReference>
<evidence type="ECO:0000259" key="14">
    <source>
        <dbReference type="PROSITE" id="PS51918"/>
    </source>
</evidence>
<dbReference type="InterPro" id="IPR004383">
    <property type="entry name" value="rRNA_lsu_MTrfase_RlmN/Cfr"/>
</dbReference>
<keyword evidence="7 13" id="KW-0949">S-adenosyl-L-methionine</keyword>
<dbReference type="InterPro" id="IPR007197">
    <property type="entry name" value="rSAM"/>
</dbReference>
<dbReference type="EC" id="2.1.1.192" evidence="13"/>
<dbReference type="SFLD" id="SFLDS00029">
    <property type="entry name" value="Radical_SAM"/>
    <property type="match status" value="1"/>
</dbReference>
<feature type="binding site" evidence="13">
    <location>
        <position position="149"/>
    </location>
    <ligand>
        <name>[4Fe-4S] cluster</name>
        <dbReference type="ChEBI" id="CHEBI:49883"/>
        <note>4Fe-4S-S-AdoMet</note>
    </ligand>
</feature>
<dbReference type="InterPro" id="IPR006638">
    <property type="entry name" value="Elp3/MiaA/NifB-like_rSAM"/>
</dbReference>
<dbReference type="GO" id="GO:0046872">
    <property type="term" value="F:metal ion binding"/>
    <property type="evidence" value="ECO:0007669"/>
    <property type="project" value="UniProtKB-KW"/>
</dbReference>
<dbReference type="PANTHER" id="PTHR30544">
    <property type="entry name" value="23S RRNA METHYLTRANSFERASE"/>
    <property type="match status" value="1"/>
</dbReference>
<dbReference type="PANTHER" id="PTHR30544:SF5">
    <property type="entry name" value="RADICAL SAM CORE DOMAIN-CONTAINING PROTEIN"/>
    <property type="match status" value="1"/>
</dbReference>
<keyword evidence="10 13" id="KW-0408">Iron</keyword>
<keyword evidence="2 13" id="KW-0004">4Fe-4S</keyword>
<dbReference type="GO" id="GO:0000049">
    <property type="term" value="F:tRNA binding"/>
    <property type="evidence" value="ECO:0007669"/>
    <property type="project" value="UniProtKB-UniRule"/>
</dbReference>
<evidence type="ECO:0000256" key="1">
    <source>
        <dbReference type="ARBA" id="ARBA00004496"/>
    </source>
</evidence>
<keyword evidence="16" id="KW-1185">Reference proteome</keyword>
<comment type="caution">
    <text evidence="15">The sequence shown here is derived from an EMBL/GenBank/DDBJ whole genome shotgun (WGS) entry which is preliminary data.</text>
</comment>
<organism evidence="15 16">
    <name type="scientific">Hydrogenispora ethanolica</name>
    <dbReference type="NCBI Taxonomy" id="1082276"/>
    <lineage>
        <taxon>Bacteria</taxon>
        <taxon>Bacillati</taxon>
        <taxon>Bacillota</taxon>
        <taxon>Hydrogenispora</taxon>
    </lineage>
</organism>
<feature type="binding site" evidence="13">
    <location>
        <position position="156"/>
    </location>
    <ligand>
        <name>[4Fe-4S] cluster</name>
        <dbReference type="ChEBI" id="CHEBI:49883"/>
        <note>4Fe-4S-S-AdoMet</note>
    </ligand>
</feature>
<comment type="cofactor">
    <cofactor evidence="13">
        <name>[4Fe-4S] cluster</name>
        <dbReference type="ChEBI" id="CHEBI:49883"/>
    </cofactor>
    <text evidence="13">Binds 1 [4Fe-4S] cluster. The cluster is coordinated with 3 cysteines and an exchangeable S-adenosyl-L-methionine.</text>
</comment>
<comment type="similarity">
    <text evidence="13">Belongs to the radical SAM superfamily. RlmN family.</text>
</comment>
<dbReference type="Pfam" id="PF04055">
    <property type="entry name" value="Radical_SAM"/>
    <property type="match status" value="1"/>
</dbReference>
<evidence type="ECO:0000256" key="8">
    <source>
        <dbReference type="ARBA" id="ARBA00022694"/>
    </source>
</evidence>
<evidence type="ECO:0000256" key="5">
    <source>
        <dbReference type="ARBA" id="ARBA00022603"/>
    </source>
</evidence>
<dbReference type="SFLD" id="SFLDF00275">
    <property type="entry name" value="adenosine_C2_methyltransferase"/>
    <property type="match status" value="1"/>
</dbReference>
<feature type="binding site" evidence="13">
    <location>
        <begin position="196"/>
        <end position="197"/>
    </location>
    <ligand>
        <name>S-adenosyl-L-methionine</name>
        <dbReference type="ChEBI" id="CHEBI:59789"/>
    </ligand>
</feature>
<keyword evidence="6 13" id="KW-0808">Transferase</keyword>
<comment type="catalytic activity">
    <reaction evidence="13">
        <text>adenosine(37) in tRNA + 2 reduced [2Fe-2S]-[ferredoxin] + 2 S-adenosyl-L-methionine = 2-methyladenosine(37) in tRNA + 5'-deoxyadenosine + L-methionine + 2 oxidized [2Fe-2S]-[ferredoxin] + S-adenosyl-L-homocysteine</text>
        <dbReference type="Rhea" id="RHEA:43332"/>
        <dbReference type="Rhea" id="RHEA-COMP:10000"/>
        <dbReference type="Rhea" id="RHEA-COMP:10001"/>
        <dbReference type="Rhea" id="RHEA-COMP:10162"/>
        <dbReference type="Rhea" id="RHEA-COMP:10485"/>
        <dbReference type="ChEBI" id="CHEBI:17319"/>
        <dbReference type="ChEBI" id="CHEBI:33737"/>
        <dbReference type="ChEBI" id="CHEBI:33738"/>
        <dbReference type="ChEBI" id="CHEBI:57844"/>
        <dbReference type="ChEBI" id="CHEBI:57856"/>
        <dbReference type="ChEBI" id="CHEBI:59789"/>
        <dbReference type="ChEBI" id="CHEBI:74411"/>
        <dbReference type="ChEBI" id="CHEBI:74497"/>
        <dbReference type="EC" id="2.1.1.192"/>
    </reaction>
</comment>
<keyword evidence="4 13" id="KW-0698">rRNA processing</keyword>
<proteinExistence type="inferred from homology"/>
<dbReference type="Proteomes" id="UP000295008">
    <property type="component" value="Unassembled WGS sequence"/>
</dbReference>
<dbReference type="HAMAP" id="MF_01849">
    <property type="entry name" value="RNA_methyltr_RlmN"/>
    <property type="match status" value="1"/>
</dbReference>
<dbReference type="GO" id="GO:0030488">
    <property type="term" value="P:tRNA methylation"/>
    <property type="evidence" value="ECO:0007669"/>
    <property type="project" value="UniProtKB-UniRule"/>
</dbReference>
<evidence type="ECO:0000256" key="7">
    <source>
        <dbReference type="ARBA" id="ARBA00022691"/>
    </source>
</evidence>
<dbReference type="GO" id="GO:0051539">
    <property type="term" value="F:4 iron, 4 sulfur cluster binding"/>
    <property type="evidence" value="ECO:0007669"/>
    <property type="project" value="UniProtKB-UniRule"/>
</dbReference>
<dbReference type="CDD" id="cd01335">
    <property type="entry name" value="Radical_SAM"/>
    <property type="match status" value="1"/>
</dbReference>
<protein>
    <recommendedName>
        <fullName evidence="13">Probable dual-specificity RNA methyltransferase RlmN</fullName>
        <ecNumber evidence="13">2.1.1.192</ecNumber>
    </recommendedName>
    <alternativeName>
        <fullName evidence="13">23S rRNA (adenine(2503)-C(2))-methyltransferase</fullName>
    </alternativeName>
    <alternativeName>
        <fullName evidence="13">23S rRNA m2A2503 methyltransferase</fullName>
    </alternativeName>
    <alternativeName>
        <fullName evidence="13">Ribosomal RNA large subunit methyltransferase N</fullName>
    </alternativeName>
    <alternativeName>
        <fullName evidence="13">tRNA (adenine(37)-C(2))-methyltransferase</fullName>
    </alternativeName>
    <alternativeName>
        <fullName evidence="13">tRNA m2A37 methyltransferase</fullName>
    </alternativeName>
</protein>
<evidence type="ECO:0000256" key="3">
    <source>
        <dbReference type="ARBA" id="ARBA00022490"/>
    </source>
</evidence>
<keyword evidence="9 13" id="KW-0479">Metal-binding</keyword>
<feature type="binding site" evidence="13">
    <location>
        <position position="153"/>
    </location>
    <ligand>
        <name>[4Fe-4S] cluster</name>
        <dbReference type="ChEBI" id="CHEBI:49883"/>
        <note>4Fe-4S-S-AdoMet</note>
    </ligand>
</feature>
<dbReference type="EMBL" id="SLUN01000028">
    <property type="protein sequence ID" value="TCL62099.1"/>
    <property type="molecule type" value="Genomic_DNA"/>
</dbReference>
<feature type="active site" description="S-methylcysteine intermediate" evidence="13">
    <location>
        <position position="370"/>
    </location>
</feature>
<feature type="domain" description="Radical SAM core" evidence="14">
    <location>
        <begin position="135"/>
        <end position="365"/>
    </location>
</feature>
<evidence type="ECO:0000256" key="2">
    <source>
        <dbReference type="ARBA" id="ARBA00022485"/>
    </source>
</evidence>
<evidence type="ECO:0000256" key="6">
    <source>
        <dbReference type="ARBA" id="ARBA00022679"/>
    </source>
</evidence>
<keyword evidence="11 13" id="KW-0411">Iron-sulfur</keyword>
<dbReference type="SUPFAM" id="SSF102114">
    <property type="entry name" value="Radical SAM enzymes"/>
    <property type="match status" value="1"/>
</dbReference>
<evidence type="ECO:0000256" key="4">
    <source>
        <dbReference type="ARBA" id="ARBA00022552"/>
    </source>
</evidence>
<comment type="function">
    <text evidence="13">Specifically methylates position 2 of adenine 2503 in 23S rRNA and position 2 of adenine 37 in tRNAs.</text>
</comment>
<dbReference type="SMART" id="SM00729">
    <property type="entry name" value="Elp3"/>
    <property type="match status" value="1"/>
</dbReference>
<dbReference type="AlphaFoldDB" id="A0A4R1R956"/>
<comment type="miscellaneous">
    <text evidence="13">Reaction proceeds by a ping-pong mechanism involving intermediate methylation of a conserved cysteine residue.</text>
</comment>
<dbReference type="GO" id="GO:0070040">
    <property type="term" value="F:rRNA (adenine(2503)-C2-)-methyltransferase activity"/>
    <property type="evidence" value="ECO:0007669"/>
    <property type="project" value="UniProtKB-UniRule"/>
</dbReference>
<keyword evidence="3 13" id="KW-0963">Cytoplasm</keyword>
<evidence type="ECO:0000256" key="10">
    <source>
        <dbReference type="ARBA" id="ARBA00023004"/>
    </source>
</evidence>
<dbReference type="Pfam" id="PF21016">
    <property type="entry name" value="RlmN_N"/>
    <property type="match status" value="1"/>
</dbReference>
<keyword evidence="12 13" id="KW-1015">Disulfide bond</keyword>
<comment type="catalytic activity">
    <reaction evidence="13">
        <text>adenosine(2503) in 23S rRNA + 2 reduced [2Fe-2S]-[ferredoxin] + 2 S-adenosyl-L-methionine = 2-methyladenosine(2503) in 23S rRNA + 5'-deoxyadenosine + L-methionine + 2 oxidized [2Fe-2S]-[ferredoxin] + S-adenosyl-L-homocysteine</text>
        <dbReference type="Rhea" id="RHEA:42916"/>
        <dbReference type="Rhea" id="RHEA-COMP:10000"/>
        <dbReference type="Rhea" id="RHEA-COMP:10001"/>
        <dbReference type="Rhea" id="RHEA-COMP:10152"/>
        <dbReference type="Rhea" id="RHEA-COMP:10282"/>
        <dbReference type="ChEBI" id="CHEBI:17319"/>
        <dbReference type="ChEBI" id="CHEBI:33737"/>
        <dbReference type="ChEBI" id="CHEBI:33738"/>
        <dbReference type="ChEBI" id="CHEBI:57844"/>
        <dbReference type="ChEBI" id="CHEBI:57856"/>
        <dbReference type="ChEBI" id="CHEBI:59789"/>
        <dbReference type="ChEBI" id="CHEBI:74411"/>
        <dbReference type="ChEBI" id="CHEBI:74497"/>
        <dbReference type="EC" id="2.1.1.192"/>
    </reaction>
</comment>
<dbReference type="SFLD" id="SFLDG01062">
    <property type="entry name" value="methyltransferase_(Class_A)"/>
    <property type="match status" value="1"/>
</dbReference>
<comment type="subcellular location">
    <subcellularLocation>
        <location evidence="1 13">Cytoplasm</location>
    </subcellularLocation>
</comment>
<dbReference type="InterPro" id="IPR048641">
    <property type="entry name" value="RlmN_N"/>
</dbReference>
<dbReference type="GO" id="GO:0005737">
    <property type="term" value="C:cytoplasm"/>
    <property type="evidence" value="ECO:0007669"/>
    <property type="project" value="UniProtKB-SubCell"/>
</dbReference>
<keyword evidence="8 13" id="KW-0819">tRNA processing</keyword>
<dbReference type="InterPro" id="IPR013785">
    <property type="entry name" value="Aldolase_TIM"/>
</dbReference>
<feature type="binding site" evidence="13">
    <location>
        <begin position="251"/>
        <end position="253"/>
    </location>
    <ligand>
        <name>S-adenosyl-L-methionine</name>
        <dbReference type="ChEBI" id="CHEBI:59789"/>
    </ligand>
</feature>
<evidence type="ECO:0000256" key="12">
    <source>
        <dbReference type="ARBA" id="ARBA00023157"/>
    </source>
</evidence>
<evidence type="ECO:0000313" key="15">
    <source>
        <dbReference type="EMBL" id="TCL62099.1"/>
    </source>
</evidence>
<keyword evidence="5 13" id="KW-0489">Methyltransferase</keyword>
<evidence type="ECO:0000256" key="13">
    <source>
        <dbReference type="HAMAP-Rule" id="MF_01849"/>
    </source>
</evidence>
<evidence type="ECO:0000256" key="9">
    <source>
        <dbReference type="ARBA" id="ARBA00022723"/>
    </source>
</evidence>
<evidence type="ECO:0000256" key="11">
    <source>
        <dbReference type="ARBA" id="ARBA00023014"/>
    </source>
</evidence>
<dbReference type="GO" id="GO:0019843">
    <property type="term" value="F:rRNA binding"/>
    <property type="evidence" value="ECO:0007669"/>
    <property type="project" value="UniProtKB-UniRule"/>
</dbReference>
<comment type="caution">
    <text evidence="13">Lacks conserved residue(s) required for the propagation of feature annotation.</text>
</comment>
<sequence length="386" mass="43547">MIKSFKILWQKDSFERDFITWLLILKEYRQPTGLNWGCCLNIKGLELEELQAFLGTYHLPKYRAAQIFDWLYQKGAADWEEISVLPKSLREKFRAEGVSLGRLETVAVENDPDGTRKYLFQLEDGRRVESVYLPDAERHTVCFSTQVGCAVGCLFCATGQLGWSRNLTAAEIIEQPLRIGRDAGVRINSLVAMGQGEPLLNVENLLKAVRIMNHPQGMGIGARHITISTCGIVPGIQRLAEEPLQLNLAISLHAADDRLRDRLMPINRKYPLAAVLEACHAYLQKTNRRITFEYTMIAGVNDRPEDLRNLAGLLSGLLCHINLIPFNPIPGKDWRRSDPARVRLFEKELLLAGIETTVRKERGTRLSAACGQLQGKYQNEHSSPVS</sequence>
<dbReference type="GO" id="GO:0070475">
    <property type="term" value="P:rRNA base methylation"/>
    <property type="evidence" value="ECO:0007669"/>
    <property type="project" value="UniProtKB-UniRule"/>
</dbReference>
<gene>
    <name evidence="13" type="primary">rlmN</name>
    <name evidence="15" type="ORF">EDC14_102856</name>
</gene>
<evidence type="ECO:0000313" key="16">
    <source>
        <dbReference type="Proteomes" id="UP000295008"/>
    </source>
</evidence>
<dbReference type="NCBIfam" id="TIGR00048">
    <property type="entry name" value="rRNA_mod_RlmN"/>
    <property type="match status" value="1"/>
</dbReference>
<name>A0A4R1R956_HYDET</name>
<accession>A0A4R1R956</accession>
<dbReference type="FunFam" id="3.20.20.70:FF:000014">
    <property type="entry name" value="Probable dual-specificity RNA methyltransferase RlmN"/>
    <property type="match status" value="1"/>
</dbReference>
<dbReference type="PIRSF" id="PIRSF006004">
    <property type="entry name" value="CHP00048"/>
    <property type="match status" value="1"/>
</dbReference>
<feature type="binding site" evidence="13">
    <location>
        <position position="228"/>
    </location>
    <ligand>
        <name>S-adenosyl-L-methionine</name>
        <dbReference type="ChEBI" id="CHEBI:59789"/>
    </ligand>
</feature>
<dbReference type="InterPro" id="IPR027492">
    <property type="entry name" value="RNA_MTrfase_RlmN"/>
</dbReference>
<dbReference type="Gene3D" id="3.20.20.70">
    <property type="entry name" value="Aldolase class I"/>
    <property type="match status" value="1"/>
</dbReference>
<dbReference type="Gene3D" id="1.10.150.530">
    <property type="match status" value="1"/>
</dbReference>